<name>A0A1M5FKG7_9BACT</name>
<accession>A0A1M5FKG7</accession>
<keyword evidence="2" id="KW-1185">Reference proteome</keyword>
<dbReference type="AlphaFoldDB" id="A0A1M5FKG7"/>
<evidence type="ECO:0000313" key="2">
    <source>
        <dbReference type="Proteomes" id="UP000184164"/>
    </source>
</evidence>
<dbReference type="RefSeq" id="WP_073003344.1">
    <property type="nucleotide sequence ID" value="NZ_FQUM01000013.1"/>
</dbReference>
<dbReference type="STRING" id="1484053.SAMN05444274_11320"/>
<gene>
    <name evidence="1" type="ORF">SAMN05444274_11320</name>
</gene>
<organism evidence="1 2">
    <name type="scientific">Mariniphaga anaerophila</name>
    <dbReference type="NCBI Taxonomy" id="1484053"/>
    <lineage>
        <taxon>Bacteria</taxon>
        <taxon>Pseudomonadati</taxon>
        <taxon>Bacteroidota</taxon>
        <taxon>Bacteroidia</taxon>
        <taxon>Marinilabiliales</taxon>
        <taxon>Prolixibacteraceae</taxon>
        <taxon>Mariniphaga</taxon>
    </lineage>
</organism>
<dbReference type="NCBIfam" id="NF047593">
    <property type="entry name" value="IS66_ISAeme5_TnpA"/>
    <property type="match status" value="1"/>
</dbReference>
<evidence type="ECO:0008006" key="3">
    <source>
        <dbReference type="Google" id="ProtNLM"/>
    </source>
</evidence>
<dbReference type="OrthoDB" id="1039026at2"/>
<reference evidence="1 2" key="1">
    <citation type="submission" date="2016-11" db="EMBL/GenBank/DDBJ databases">
        <authorList>
            <person name="Jaros S."/>
            <person name="Januszkiewicz K."/>
            <person name="Wedrychowicz H."/>
        </authorList>
    </citation>
    <scope>NUCLEOTIDE SEQUENCE [LARGE SCALE GENOMIC DNA]</scope>
    <source>
        <strain evidence="1 2">DSM 26910</strain>
    </source>
</reference>
<dbReference type="EMBL" id="FQUM01000013">
    <property type="protein sequence ID" value="SHF91996.1"/>
    <property type="molecule type" value="Genomic_DNA"/>
</dbReference>
<proteinExistence type="predicted"/>
<sequence>MLNANKFRTIYDDFLASGLTVRDFCSNQNMHEAKFYYWQNKLKGILPPKKGFVPVVFENSQPLGETTGVERLQHSSGDGSAIPCEITYPNGVCLKLEKMPGLDVLQSLLLLNPGQHV</sequence>
<dbReference type="Proteomes" id="UP000184164">
    <property type="component" value="Unassembled WGS sequence"/>
</dbReference>
<evidence type="ECO:0000313" key="1">
    <source>
        <dbReference type="EMBL" id="SHF91996.1"/>
    </source>
</evidence>
<protein>
    <recommendedName>
        <fullName evidence="3">Transposase</fullName>
    </recommendedName>
</protein>